<reference evidence="1" key="1">
    <citation type="submission" date="2020-07" db="EMBL/GenBank/DDBJ databases">
        <title>Methanobacterium. sp. MethCan genome.</title>
        <authorList>
            <person name="Postec A."/>
            <person name="Quemeneur M."/>
        </authorList>
    </citation>
    <scope>NUCLEOTIDE SEQUENCE</scope>
    <source>
        <strain evidence="1">MethCAN</strain>
    </source>
</reference>
<dbReference type="GeneID" id="64819492"/>
<dbReference type="OrthoDB" id="146606at2157"/>
<dbReference type="AlphaFoldDB" id="A0A8T8K6E1"/>
<proteinExistence type="predicted"/>
<dbReference type="EMBL" id="CP058560">
    <property type="protein sequence ID" value="QUH22620.1"/>
    <property type="molecule type" value="Genomic_DNA"/>
</dbReference>
<evidence type="ECO:0000313" key="2">
    <source>
        <dbReference type="Proteomes" id="UP000681041"/>
    </source>
</evidence>
<dbReference type="Proteomes" id="UP000681041">
    <property type="component" value="Chromosome"/>
</dbReference>
<name>A0A8T8K6E1_9EURY</name>
<protein>
    <submittedName>
        <fullName evidence="1">Uncharacterized protein</fullName>
    </submittedName>
</protein>
<gene>
    <name evidence="1" type="ORF">HYG87_01970</name>
</gene>
<accession>A0A8T8K6E1</accession>
<dbReference type="RefSeq" id="WP_211533564.1">
    <property type="nucleotide sequence ID" value="NZ_CP058560.1"/>
</dbReference>
<dbReference type="KEGG" id="meme:HYG87_01970"/>
<organism evidence="1 2">
    <name type="scientific">Methanobacterium alkalithermotolerans</name>
    <dbReference type="NCBI Taxonomy" id="2731220"/>
    <lineage>
        <taxon>Archaea</taxon>
        <taxon>Methanobacteriati</taxon>
        <taxon>Methanobacteriota</taxon>
        <taxon>Methanomada group</taxon>
        <taxon>Methanobacteria</taxon>
        <taxon>Methanobacteriales</taxon>
        <taxon>Methanobacteriaceae</taxon>
        <taxon>Methanobacterium</taxon>
    </lineage>
</organism>
<sequence>MELILGHNQFIGISHISEDRSREREKKFSNIENIYKVAENASDLGYKGMVIETHPRMIEFFNYYKENQTFDMDFYLQVPYVVGYVKKMNEKGIKGLLSDLMGQTGFIGAGGLALKGASNFLKRDYMALAMSILKLEVSPFTDVNIKSLLLHNVFTDLLLSLKIEDAFIKYESYVKDDLGIDPGLITLNFPMLKNNLDSWNIKPKYVMTPLNPSGYDMNPSKEIVEKNIVDYNGKIIAMNVLGGGAFTVKDSSDYLKRFININQCVIGASSGEHLKELIETF</sequence>
<evidence type="ECO:0000313" key="1">
    <source>
        <dbReference type="EMBL" id="QUH22620.1"/>
    </source>
</evidence>
<keyword evidence="2" id="KW-1185">Reference proteome</keyword>